<dbReference type="STRING" id="63057.A0A2P5BDV7"/>
<keyword evidence="8 10" id="KW-1133">Transmembrane helix</keyword>
<feature type="domain" description="ABC transporter" evidence="11">
    <location>
        <begin position="849"/>
        <end position="1102"/>
    </location>
</feature>
<sequence length="1449" mass="163144">MAQLAGADEIESLRFELAEIGRSIRSSFRSHLNASSFRSSSTVNANEEYDLEWAVIQRLPTSDRITSALFDVYDANENDQDGEGVKGKRVIDVTKLGAQERHIFIEKLIKHIENDNLRLLQKLRKRIDRVGVKLPTIEVRYENLCVEAECRIVRGKPLPTLWNTIKNVVLGITRLSTLDTQEAKISIIKDANGIVKPGRMTLLLGPPGCGKTTLLMALSGKLSHSLKVSGGISYNGYKLGEFVPQKTSAYVSQNDLHIPEMTVRETLDFSAHCQGVGSRAEIMMEVSRREKEAGIVPNPDVDAYMKAVSVGGVKSNLQTDYILKILGLDICSDTMVGDPIRRGISGGQKKRLTTGEMIVGPAKAVFMDEISNGLDSSTTFQIISCIQHFVHLTEATALISLLQPAPETFDLFDDVMLMAEGKIVYHGPRTYILQFFEDCGFKCPQRKGAADFLQEVISRKDQAQYWNRTEQPYRYVSVDEFIKKFKDCHVGKKLDEDLSKPYDKSQGHKDALSFQKYSLSKWQLLKACARREFLLMKRNSFIYVFKSVQLVIIASIAMTVFLRTRLAVDVIHANYYMGSLFYGLLILVVDGFPELSLTVSRIVALNKQIELCFYPAWAFAIPTAILKVPLSLLEAFVWTALTYYVIGYSPEVGRFFCQFLLLFTMHLTSISMFRFVASLFRTAVASTVAGSLTILVVLLFGGFIIPKTSMPTWLEWGFWASPLTYGEIGISVNEFLAPRWEKVSTNTTLGRETLESRGLNFDSYYYWISIGALIGFTVLFNVGFTLALTFMKPLGRTRALISREKYSQLQGKNDNNDIDTKSESSGASTTIVELKKRGKMVLPFEPLTLTFKDVQYYVDTPLEMRQRGFAHKRLQLLSDVTGSFRPGFLTALMGVSGAGKTTLMDVLCGRKTGGTIEGEIRIGGYPKVQDTFARISGYCEQNDIHSPNITVEESVTYSAWLRLPSQIDSNTKSEFVKEVLETIELDVIKDSLVGMPGVSGLSTEQRKRLTIAVELVANPSIIFMDEPTSGLDARAAAIVMRAVKNVVETGRTVVCTIHQPSIDIFEAFDELVLMKTGGQIIYSGPLGQHSRRVIEYFESIPGVPSIKDNYNPATWMLEVTSKSAEAALGVDFAQIYKGSILYEQNNELVKQLSSPAPGSKDLHFPTRFPQNGCEQFKACLWKQNLSYWRSPSYNLMRMIFMFVSSMMFGILFWQQGKTINNQQDIFNVLGSMFCAIIFFGINNCSMVLPFVAVERSVLYRERFAGMYSSWAYSFAQVVVEVPYLFAQAVIYIIITYPMIGYYWSFYKIFWSFYSMFCTLLCFNYLGMLLVSLTPNVQLAAILASSSYTMLNLFSGFIVPKPQIPKWWLWLYYICPTSWQLNGMLTSQYGDLDIEILVFGESKTVAAFLEDYFGFHHNLLGIVAVVLIVFPIVFASLFAYFIGRLNFQRR</sequence>
<comment type="similarity">
    <text evidence="2">Belongs to the ABC transporter superfamily. ABCG family. PDR (TC 3.A.1.205) subfamily.</text>
</comment>
<keyword evidence="13" id="KW-1185">Reference proteome</keyword>
<accession>A0A2P5BDV7</accession>
<dbReference type="SUPFAM" id="SSF52540">
    <property type="entry name" value="P-loop containing nucleoside triphosphate hydrolases"/>
    <property type="match status" value="2"/>
</dbReference>
<evidence type="ECO:0000313" key="12">
    <source>
        <dbReference type="EMBL" id="PON46936.1"/>
    </source>
</evidence>
<dbReference type="Pfam" id="PF00005">
    <property type="entry name" value="ABC_tran"/>
    <property type="match status" value="2"/>
</dbReference>
<feature type="transmembrane region" description="Helical" evidence="10">
    <location>
        <begin position="1308"/>
        <end position="1326"/>
    </location>
</feature>
<dbReference type="PANTHER" id="PTHR19241">
    <property type="entry name" value="ATP-BINDING CASSETTE TRANSPORTER"/>
    <property type="match status" value="1"/>
</dbReference>
<evidence type="ECO:0000256" key="7">
    <source>
        <dbReference type="ARBA" id="ARBA00022840"/>
    </source>
</evidence>
<keyword evidence="6" id="KW-0547">Nucleotide-binding</keyword>
<dbReference type="FunFam" id="3.40.50.300:FF:000179">
    <property type="entry name" value="ABC transporter G family member 34"/>
    <property type="match status" value="1"/>
</dbReference>
<evidence type="ECO:0000256" key="8">
    <source>
        <dbReference type="ARBA" id="ARBA00022989"/>
    </source>
</evidence>
<keyword evidence="4 10" id="KW-0812">Transmembrane</keyword>
<evidence type="ECO:0000256" key="4">
    <source>
        <dbReference type="ARBA" id="ARBA00022692"/>
    </source>
</evidence>
<dbReference type="InterPro" id="IPR027417">
    <property type="entry name" value="P-loop_NTPase"/>
</dbReference>
<dbReference type="CDD" id="cd03233">
    <property type="entry name" value="ABCG_PDR_domain1"/>
    <property type="match status" value="1"/>
</dbReference>
<organism evidence="12 13">
    <name type="scientific">Trema orientale</name>
    <name type="common">Charcoal tree</name>
    <name type="synonym">Celtis orientalis</name>
    <dbReference type="NCBI Taxonomy" id="63057"/>
    <lineage>
        <taxon>Eukaryota</taxon>
        <taxon>Viridiplantae</taxon>
        <taxon>Streptophyta</taxon>
        <taxon>Embryophyta</taxon>
        <taxon>Tracheophyta</taxon>
        <taxon>Spermatophyta</taxon>
        <taxon>Magnoliopsida</taxon>
        <taxon>eudicotyledons</taxon>
        <taxon>Gunneridae</taxon>
        <taxon>Pentapetalae</taxon>
        <taxon>rosids</taxon>
        <taxon>fabids</taxon>
        <taxon>Rosales</taxon>
        <taxon>Cannabaceae</taxon>
        <taxon>Trema</taxon>
    </lineage>
</organism>
<dbReference type="InParanoid" id="A0A2P5BDV7"/>
<keyword evidence="7" id="KW-0067">ATP-binding</keyword>
<dbReference type="InterPro" id="IPR013525">
    <property type="entry name" value="ABC2_TM"/>
</dbReference>
<feature type="transmembrane region" description="Helical" evidence="10">
    <location>
        <begin position="652"/>
        <end position="676"/>
    </location>
</feature>
<dbReference type="GO" id="GO:0140359">
    <property type="term" value="F:ABC-type transporter activity"/>
    <property type="evidence" value="ECO:0007669"/>
    <property type="project" value="InterPro"/>
</dbReference>
<dbReference type="PROSITE" id="PS50893">
    <property type="entry name" value="ABC_TRANSPORTER_2"/>
    <property type="match status" value="2"/>
</dbReference>
<evidence type="ECO:0000259" key="11">
    <source>
        <dbReference type="PROSITE" id="PS50893"/>
    </source>
</evidence>
<dbReference type="InterPro" id="IPR003439">
    <property type="entry name" value="ABC_transporter-like_ATP-bd"/>
</dbReference>
<feature type="transmembrane region" description="Helical" evidence="10">
    <location>
        <begin position="573"/>
        <end position="592"/>
    </location>
</feature>
<feature type="transmembrane region" description="Helical" evidence="10">
    <location>
        <begin position="540"/>
        <end position="561"/>
    </location>
</feature>
<keyword evidence="5" id="KW-0677">Repeat</keyword>
<comment type="caution">
    <text evidence="12">The sequence shown here is derived from an EMBL/GenBank/DDBJ whole genome shotgun (WGS) entry which is preliminary data.</text>
</comment>
<dbReference type="FunFam" id="3.40.50.300:FF:000157">
    <property type="entry name" value="ABC transporter G family member 34"/>
    <property type="match status" value="1"/>
</dbReference>
<feature type="transmembrane region" description="Helical" evidence="10">
    <location>
        <begin position="1338"/>
        <end position="1358"/>
    </location>
</feature>
<dbReference type="Pfam" id="PF01061">
    <property type="entry name" value="ABC2_membrane"/>
    <property type="match status" value="2"/>
</dbReference>
<dbReference type="GO" id="GO:0005524">
    <property type="term" value="F:ATP binding"/>
    <property type="evidence" value="ECO:0007669"/>
    <property type="project" value="UniProtKB-KW"/>
</dbReference>
<gene>
    <name evidence="12" type="ORF">TorRG33x02_324700</name>
</gene>
<dbReference type="Pfam" id="PF19055">
    <property type="entry name" value="ABC2_membrane_7"/>
    <property type="match status" value="2"/>
</dbReference>
<dbReference type="InterPro" id="IPR013581">
    <property type="entry name" value="PDR_assoc"/>
</dbReference>
<dbReference type="Proteomes" id="UP000237000">
    <property type="component" value="Unassembled WGS sequence"/>
</dbReference>
<evidence type="ECO:0000256" key="10">
    <source>
        <dbReference type="SAM" id="Phobius"/>
    </source>
</evidence>
<dbReference type="SMART" id="SM00382">
    <property type="entry name" value="AAA"/>
    <property type="match status" value="2"/>
</dbReference>
<evidence type="ECO:0000256" key="2">
    <source>
        <dbReference type="ARBA" id="ARBA00006012"/>
    </source>
</evidence>
<feature type="domain" description="ABC transporter" evidence="11">
    <location>
        <begin position="173"/>
        <end position="445"/>
    </location>
</feature>
<feature type="transmembrane region" description="Helical" evidence="10">
    <location>
        <begin position="1225"/>
        <end position="1253"/>
    </location>
</feature>
<dbReference type="InterPro" id="IPR043926">
    <property type="entry name" value="ABCG_dom"/>
</dbReference>
<proteinExistence type="inferred from homology"/>
<dbReference type="InterPro" id="IPR034003">
    <property type="entry name" value="ABCG_PDR_2"/>
</dbReference>
<dbReference type="CDD" id="cd03232">
    <property type="entry name" value="ABCG_PDR_domain2"/>
    <property type="match status" value="1"/>
</dbReference>
<dbReference type="GO" id="GO:0016887">
    <property type="term" value="F:ATP hydrolysis activity"/>
    <property type="evidence" value="ECO:0007669"/>
    <property type="project" value="InterPro"/>
</dbReference>
<dbReference type="Pfam" id="PF08370">
    <property type="entry name" value="PDR_assoc"/>
    <property type="match status" value="1"/>
</dbReference>
<dbReference type="InterPro" id="IPR003593">
    <property type="entry name" value="AAA+_ATPase"/>
</dbReference>
<dbReference type="EMBL" id="JXTC01000544">
    <property type="protein sequence ID" value="PON46936.1"/>
    <property type="molecule type" value="Genomic_DNA"/>
</dbReference>
<dbReference type="OrthoDB" id="66620at2759"/>
<evidence type="ECO:0000256" key="3">
    <source>
        <dbReference type="ARBA" id="ARBA00022448"/>
    </source>
</evidence>
<keyword evidence="9 10" id="KW-0472">Membrane</keyword>
<feature type="transmembrane region" description="Helical" evidence="10">
    <location>
        <begin position="1195"/>
        <end position="1213"/>
    </location>
</feature>
<feature type="transmembrane region" description="Helical" evidence="10">
    <location>
        <begin position="1274"/>
        <end position="1296"/>
    </location>
</feature>
<comment type="subcellular location">
    <subcellularLocation>
        <location evidence="1">Membrane</location>
        <topology evidence="1">Multi-pass membrane protein</topology>
    </subcellularLocation>
</comment>
<dbReference type="Gene3D" id="3.40.50.300">
    <property type="entry name" value="P-loop containing nucleotide triphosphate hydrolases"/>
    <property type="match status" value="2"/>
</dbReference>
<feature type="transmembrane region" description="Helical" evidence="10">
    <location>
        <begin position="1418"/>
        <end position="1441"/>
    </location>
</feature>
<protein>
    <submittedName>
        <fullName evidence="12">ABC transporter-like</fullName>
    </submittedName>
</protein>
<keyword evidence="3" id="KW-0813">Transport</keyword>
<dbReference type="FunCoup" id="A0A2P5BDV7">
    <property type="interactions" value="209"/>
</dbReference>
<feature type="transmembrane region" description="Helical" evidence="10">
    <location>
        <begin position="764"/>
        <end position="788"/>
    </location>
</feature>
<dbReference type="GO" id="GO:0005886">
    <property type="term" value="C:plasma membrane"/>
    <property type="evidence" value="ECO:0007669"/>
    <property type="project" value="UniProtKB-ARBA"/>
</dbReference>
<name>A0A2P5BDV7_TREOI</name>
<evidence type="ECO:0000313" key="13">
    <source>
        <dbReference type="Proteomes" id="UP000237000"/>
    </source>
</evidence>
<evidence type="ECO:0000256" key="6">
    <source>
        <dbReference type="ARBA" id="ARBA00022741"/>
    </source>
</evidence>
<evidence type="ECO:0000256" key="9">
    <source>
        <dbReference type="ARBA" id="ARBA00023136"/>
    </source>
</evidence>
<evidence type="ECO:0000256" key="1">
    <source>
        <dbReference type="ARBA" id="ARBA00004141"/>
    </source>
</evidence>
<reference evidence="13" key="1">
    <citation type="submission" date="2016-06" db="EMBL/GenBank/DDBJ databases">
        <title>Parallel loss of symbiosis genes in relatives of nitrogen-fixing non-legume Parasponia.</title>
        <authorList>
            <person name="Van Velzen R."/>
            <person name="Holmer R."/>
            <person name="Bu F."/>
            <person name="Rutten L."/>
            <person name="Van Zeijl A."/>
            <person name="Liu W."/>
            <person name="Santuari L."/>
            <person name="Cao Q."/>
            <person name="Sharma T."/>
            <person name="Shen D."/>
            <person name="Roswanjaya Y."/>
            <person name="Wardhani T."/>
            <person name="Kalhor M.S."/>
            <person name="Jansen J."/>
            <person name="Van den Hoogen J."/>
            <person name="Gungor B."/>
            <person name="Hartog M."/>
            <person name="Hontelez J."/>
            <person name="Verver J."/>
            <person name="Yang W.-C."/>
            <person name="Schijlen E."/>
            <person name="Repin R."/>
            <person name="Schilthuizen M."/>
            <person name="Schranz E."/>
            <person name="Heidstra R."/>
            <person name="Miyata K."/>
            <person name="Fedorova E."/>
            <person name="Kohlen W."/>
            <person name="Bisseling T."/>
            <person name="Smit S."/>
            <person name="Geurts R."/>
        </authorList>
    </citation>
    <scope>NUCLEOTIDE SEQUENCE [LARGE SCALE GENOMIC DNA]</scope>
    <source>
        <strain evidence="13">cv. RG33-2</strain>
    </source>
</reference>
<feature type="transmembrane region" description="Helical" evidence="10">
    <location>
        <begin position="683"/>
        <end position="705"/>
    </location>
</feature>
<evidence type="ECO:0000256" key="5">
    <source>
        <dbReference type="ARBA" id="ARBA00022737"/>
    </source>
</evidence>
<dbReference type="InterPro" id="IPR034001">
    <property type="entry name" value="ABCG_PDR_1"/>
</dbReference>